<reference evidence="1 2" key="1">
    <citation type="submission" date="2015-11" db="EMBL/GenBank/DDBJ databases">
        <title>Genomic analysis of 38 Legionella species identifies large and diverse effector repertoires.</title>
        <authorList>
            <person name="Burstein D."/>
            <person name="Amaro F."/>
            <person name="Zusman T."/>
            <person name="Lifshitz Z."/>
            <person name="Cohen O."/>
            <person name="Gilbert J.A."/>
            <person name="Pupko T."/>
            <person name="Shuman H.A."/>
            <person name="Segal G."/>
        </authorList>
    </citation>
    <scope>NUCLEOTIDE SEQUENCE [LARGE SCALE GENOMIC DNA]</scope>
    <source>
        <strain evidence="1 2">Mt.St.Helens-9</strain>
    </source>
</reference>
<dbReference type="EMBL" id="LNYX01000013">
    <property type="protein sequence ID" value="KTD64303.1"/>
    <property type="molecule type" value="Genomic_DNA"/>
</dbReference>
<dbReference type="PATRIC" id="fig|452.5.peg.1229"/>
<dbReference type="Proteomes" id="UP000054877">
    <property type="component" value="Unassembled WGS sequence"/>
</dbReference>
<proteinExistence type="predicted"/>
<dbReference type="OrthoDB" id="5648050at2"/>
<comment type="caution">
    <text evidence="1">The sequence shown here is derived from an EMBL/GenBank/DDBJ whole genome shotgun (WGS) entry which is preliminary data.</text>
</comment>
<evidence type="ECO:0000313" key="1">
    <source>
        <dbReference type="EMBL" id="KTD64303.1"/>
    </source>
</evidence>
<keyword evidence="2" id="KW-1185">Reference proteome</keyword>
<sequence length="342" mass="39009">MSRLFRIGRKPVARSQAFFPKKPPLHISQVHTAPPDKETSKHTLFTKLKSEEHKQFAHGKRRRSHYEDNCSAALALPYSRSVLEARKNDFDALLVISRKNLIEHANRRVDLFFYTLIAYYKTGLVPMNGKTDLQHGRGRPAWRFGNITEACHSSLTPSLLDNTIFQTGRRKHKSLIDGTHFMDSLNATVELPPFLNHFDDVLENSCRQQCLEILGNASLGKITPIEGLNIFLNMMSDTLNNLKIQVDNPDSNALLRHSLIGDGTINKKIIDLVLSGTLDSTFLNDTRTVSDAYLQLLLRVTPDEKKLCQVDEHSKETIYLKKIMEIREEILGEKSDQYFHSL</sequence>
<organism evidence="1 2">
    <name type="scientific">Legionella spiritensis</name>
    <dbReference type="NCBI Taxonomy" id="452"/>
    <lineage>
        <taxon>Bacteria</taxon>
        <taxon>Pseudomonadati</taxon>
        <taxon>Pseudomonadota</taxon>
        <taxon>Gammaproteobacteria</taxon>
        <taxon>Legionellales</taxon>
        <taxon>Legionellaceae</taxon>
        <taxon>Legionella</taxon>
    </lineage>
</organism>
<evidence type="ECO:0000313" key="2">
    <source>
        <dbReference type="Proteomes" id="UP000054877"/>
    </source>
</evidence>
<dbReference type="RefSeq" id="WP_058483049.1">
    <property type="nucleotide sequence ID" value="NZ_CAAAII010000005.1"/>
</dbReference>
<name>A0A0W0Z615_LEGSP</name>
<gene>
    <name evidence="1" type="ORF">Lspi_1110</name>
</gene>
<protein>
    <submittedName>
        <fullName evidence="1">Uncharacterized protein</fullName>
    </submittedName>
</protein>
<accession>A0A0W0Z615</accession>
<dbReference type="AlphaFoldDB" id="A0A0W0Z615"/>
<dbReference type="STRING" id="452.Lspi_1110"/>